<keyword evidence="1" id="KW-0812">Transmembrane</keyword>
<evidence type="ECO:0000256" key="1">
    <source>
        <dbReference type="SAM" id="Phobius"/>
    </source>
</evidence>
<keyword evidence="3" id="KW-0645">Protease</keyword>
<dbReference type="Pfam" id="PF02517">
    <property type="entry name" value="Rce1-like"/>
    <property type="match status" value="1"/>
</dbReference>
<evidence type="ECO:0000313" key="3">
    <source>
        <dbReference type="EMBL" id="AMY10701.1"/>
    </source>
</evidence>
<feature type="transmembrane region" description="Helical" evidence="1">
    <location>
        <begin position="94"/>
        <end position="113"/>
    </location>
</feature>
<dbReference type="InterPro" id="IPR042150">
    <property type="entry name" value="MmRce1-like"/>
</dbReference>
<reference evidence="3 4" key="1">
    <citation type="journal article" date="2016" name="Genome Announc.">
        <title>First Complete Genome Sequence of a Subdivision 6 Acidobacterium Strain.</title>
        <authorList>
            <person name="Huang S."/>
            <person name="Vieira S."/>
            <person name="Bunk B."/>
            <person name="Riedel T."/>
            <person name="Sproer C."/>
            <person name="Overmann J."/>
        </authorList>
    </citation>
    <scope>NUCLEOTIDE SEQUENCE [LARGE SCALE GENOMIC DNA]</scope>
    <source>
        <strain evidence="4">DSM 100886 HEG_-6_39</strain>
    </source>
</reference>
<feature type="transmembrane region" description="Helical" evidence="1">
    <location>
        <begin position="249"/>
        <end position="268"/>
    </location>
</feature>
<dbReference type="RefSeq" id="WP_157899432.1">
    <property type="nucleotide sequence ID" value="NZ_CP015136.1"/>
</dbReference>
<dbReference type="PANTHER" id="PTHR35797:SF1">
    <property type="entry name" value="PROTEASE"/>
    <property type="match status" value="1"/>
</dbReference>
<dbReference type="EMBL" id="CP015136">
    <property type="protein sequence ID" value="AMY10701.1"/>
    <property type="molecule type" value="Genomic_DNA"/>
</dbReference>
<dbReference type="GO" id="GO:0004175">
    <property type="term" value="F:endopeptidase activity"/>
    <property type="evidence" value="ECO:0007669"/>
    <property type="project" value="UniProtKB-ARBA"/>
</dbReference>
<keyword evidence="1" id="KW-0472">Membrane</keyword>
<sequence>MLVSFRFLTRWFGEHPIAGFLLLTFGISYLIGFPALITYTAWAPPQPRVLRTYASRVLVVYGPGLAAILLSLLAQGRPGATDLVRRLVPRRRDLPWAVWIVLAGAVSSGLALARAGVSFGELVGAIRSAGLLLLTHCVLQILIVSIGEELGWRGWLLPRLLERFTRLRATLLTAAAWGLWHGPLLLSPPRTTALFLFAVLGLSFLFTWTWVHTGQRLFLVVLAHATVNAPMFFWEDVAALGSHTGATRSAWYALEVMYALAGCGLVLVTRMWWVQRPTHHLTPSLHGQPDLHG</sequence>
<dbReference type="GO" id="GO:0006508">
    <property type="term" value="P:proteolysis"/>
    <property type="evidence" value="ECO:0007669"/>
    <property type="project" value="UniProtKB-KW"/>
</dbReference>
<feature type="domain" description="CAAX prenyl protease 2/Lysostaphin resistance protein A-like" evidence="2">
    <location>
        <begin position="134"/>
        <end position="229"/>
    </location>
</feature>
<dbReference type="GO" id="GO:0080120">
    <property type="term" value="P:CAAX-box protein maturation"/>
    <property type="evidence" value="ECO:0007669"/>
    <property type="project" value="UniProtKB-ARBA"/>
</dbReference>
<dbReference type="AlphaFoldDB" id="A0A143PQJ4"/>
<gene>
    <name evidence="3" type="ORF">LuPra_03940</name>
</gene>
<feature type="transmembrane region" description="Helical" evidence="1">
    <location>
        <begin position="192"/>
        <end position="210"/>
    </location>
</feature>
<reference evidence="4" key="2">
    <citation type="submission" date="2016-04" db="EMBL/GenBank/DDBJ databases">
        <title>First Complete Genome Sequence of a Subdivision 6 Acidobacterium.</title>
        <authorList>
            <person name="Huang S."/>
            <person name="Vieira S."/>
            <person name="Bunk B."/>
            <person name="Riedel T."/>
            <person name="Sproeer C."/>
            <person name="Overmann J."/>
        </authorList>
    </citation>
    <scope>NUCLEOTIDE SEQUENCE [LARGE SCALE GENOMIC DNA]</scope>
    <source>
        <strain evidence="4">DSM 100886 HEG_-6_39</strain>
    </source>
</reference>
<feature type="transmembrane region" description="Helical" evidence="1">
    <location>
        <begin position="167"/>
        <end position="186"/>
    </location>
</feature>
<dbReference type="STRING" id="1855912.LuPra_03940"/>
<evidence type="ECO:0000313" key="4">
    <source>
        <dbReference type="Proteomes" id="UP000076079"/>
    </source>
</evidence>
<keyword evidence="3" id="KW-0378">Hydrolase</keyword>
<feature type="transmembrane region" description="Helical" evidence="1">
    <location>
        <begin position="125"/>
        <end position="146"/>
    </location>
</feature>
<keyword evidence="1" id="KW-1133">Transmembrane helix</keyword>
<dbReference type="PANTHER" id="PTHR35797">
    <property type="entry name" value="PROTEASE-RELATED"/>
    <property type="match status" value="1"/>
</dbReference>
<name>A0A143PQJ4_LUTPR</name>
<proteinExistence type="predicted"/>
<dbReference type="OrthoDB" id="9777755at2"/>
<dbReference type="Proteomes" id="UP000076079">
    <property type="component" value="Chromosome"/>
</dbReference>
<feature type="transmembrane region" description="Helical" evidence="1">
    <location>
        <begin position="20"/>
        <end position="41"/>
    </location>
</feature>
<feature type="transmembrane region" description="Helical" evidence="1">
    <location>
        <begin position="217"/>
        <end position="234"/>
    </location>
</feature>
<keyword evidence="4" id="KW-1185">Reference proteome</keyword>
<accession>A0A143PQJ4</accession>
<feature type="transmembrane region" description="Helical" evidence="1">
    <location>
        <begin position="53"/>
        <end position="73"/>
    </location>
</feature>
<dbReference type="InterPro" id="IPR003675">
    <property type="entry name" value="Rce1/LyrA-like_dom"/>
</dbReference>
<evidence type="ECO:0000259" key="2">
    <source>
        <dbReference type="Pfam" id="PF02517"/>
    </source>
</evidence>
<organism evidence="3 4">
    <name type="scientific">Luteitalea pratensis</name>
    <dbReference type="NCBI Taxonomy" id="1855912"/>
    <lineage>
        <taxon>Bacteria</taxon>
        <taxon>Pseudomonadati</taxon>
        <taxon>Acidobacteriota</taxon>
        <taxon>Vicinamibacteria</taxon>
        <taxon>Vicinamibacterales</taxon>
        <taxon>Vicinamibacteraceae</taxon>
        <taxon>Luteitalea</taxon>
    </lineage>
</organism>
<protein>
    <submittedName>
        <fullName evidence="3">CAAX amino terminal protease self-immunity</fullName>
    </submittedName>
</protein>
<dbReference type="KEGG" id="abac:LuPra_03940"/>